<evidence type="ECO:0000256" key="1">
    <source>
        <dbReference type="ARBA" id="ARBA00022737"/>
    </source>
</evidence>
<organism evidence="4 5">
    <name type="scientific">Haematococcus lacustris</name>
    <name type="common">Green alga</name>
    <name type="synonym">Haematococcus pluvialis</name>
    <dbReference type="NCBI Taxonomy" id="44745"/>
    <lineage>
        <taxon>Eukaryota</taxon>
        <taxon>Viridiplantae</taxon>
        <taxon>Chlorophyta</taxon>
        <taxon>core chlorophytes</taxon>
        <taxon>Chlorophyceae</taxon>
        <taxon>CS clade</taxon>
        <taxon>Chlamydomonadales</taxon>
        <taxon>Haematococcaceae</taxon>
        <taxon>Haematococcus</taxon>
    </lineage>
</organism>
<accession>A0A699ZPU9</accession>
<dbReference type="Pfam" id="PF12796">
    <property type="entry name" value="Ank_2"/>
    <property type="match status" value="2"/>
</dbReference>
<evidence type="ECO:0000313" key="4">
    <source>
        <dbReference type="EMBL" id="GFH23965.1"/>
    </source>
</evidence>
<dbReference type="Gene3D" id="1.25.40.20">
    <property type="entry name" value="Ankyrin repeat-containing domain"/>
    <property type="match status" value="2"/>
</dbReference>
<name>A0A699ZPU9_HAELA</name>
<evidence type="ECO:0000256" key="3">
    <source>
        <dbReference type="PROSITE-ProRule" id="PRU00023"/>
    </source>
</evidence>
<gene>
    <name evidence="4" type="ORF">HaLaN_21671</name>
</gene>
<keyword evidence="1" id="KW-0677">Repeat</keyword>
<dbReference type="InterPro" id="IPR002110">
    <property type="entry name" value="Ankyrin_rpt"/>
</dbReference>
<dbReference type="PROSITE" id="PS50088">
    <property type="entry name" value="ANK_REPEAT"/>
    <property type="match status" value="2"/>
</dbReference>
<dbReference type="PROSITE" id="PS50297">
    <property type="entry name" value="ANK_REP_REGION"/>
    <property type="match status" value="2"/>
</dbReference>
<dbReference type="SMART" id="SM00248">
    <property type="entry name" value="ANK"/>
    <property type="match status" value="4"/>
</dbReference>
<keyword evidence="5" id="KW-1185">Reference proteome</keyword>
<dbReference type="AlphaFoldDB" id="A0A699ZPU9"/>
<feature type="repeat" description="ANK" evidence="3">
    <location>
        <begin position="47"/>
        <end position="79"/>
    </location>
</feature>
<dbReference type="PANTHER" id="PTHR24173">
    <property type="entry name" value="ANKYRIN REPEAT CONTAINING"/>
    <property type="match status" value="1"/>
</dbReference>
<reference evidence="4 5" key="1">
    <citation type="submission" date="2020-02" db="EMBL/GenBank/DDBJ databases">
        <title>Draft genome sequence of Haematococcus lacustris strain NIES-144.</title>
        <authorList>
            <person name="Morimoto D."/>
            <person name="Nakagawa S."/>
            <person name="Yoshida T."/>
            <person name="Sawayama S."/>
        </authorList>
    </citation>
    <scope>NUCLEOTIDE SEQUENCE [LARGE SCALE GENOMIC DNA]</scope>
    <source>
        <strain evidence="4 5">NIES-144</strain>
    </source>
</reference>
<evidence type="ECO:0000256" key="2">
    <source>
        <dbReference type="ARBA" id="ARBA00023043"/>
    </source>
</evidence>
<dbReference type="PRINTS" id="PR01415">
    <property type="entry name" value="ANKYRIN"/>
</dbReference>
<proteinExistence type="predicted"/>
<dbReference type="InterPro" id="IPR036770">
    <property type="entry name" value="Ankyrin_rpt-contain_sf"/>
</dbReference>
<protein>
    <submittedName>
        <fullName evidence="4">Serine/threonine-protein phosphatase 6 regulatory ankyrin repeat subunit C-like</fullName>
    </submittedName>
</protein>
<sequence>MLLAAGADPSQQNKFRQTPLHFACACGNIHAAAVLIGCGGVDTQEAKGMTPLMLAAKRGAADLMLALIQAGQEAEAQRALQAGLGSPSARASGSGASALLLASEQDMKKLVTQLLACKVDVNQARWDGATPLLVATRKRAMAAVKLLINAGADVNQSR</sequence>
<dbReference type="SUPFAM" id="SSF48403">
    <property type="entry name" value="Ankyrin repeat"/>
    <property type="match status" value="1"/>
</dbReference>
<feature type="repeat" description="ANK" evidence="3">
    <location>
        <begin position="127"/>
        <end position="158"/>
    </location>
</feature>
<dbReference type="EMBL" id="BLLF01002407">
    <property type="protein sequence ID" value="GFH23965.1"/>
    <property type="molecule type" value="Genomic_DNA"/>
</dbReference>
<evidence type="ECO:0000313" key="5">
    <source>
        <dbReference type="Proteomes" id="UP000485058"/>
    </source>
</evidence>
<comment type="caution">
    <text evidence="4">The sequence shown here is derived from an EMBL/GenBank/DDBJ whole genome shotgun (WGS) entry which is preliminary data.</text>
</comment>
<dbReference type="PANTHER" id="PTHR24173:SF74">
    <property type="entry name" value="ANKYRIN REPEAT DOMAIN-CONTAINING PROTEIN 16"/>
    <property type="match status" value="1"/>
</dbReference>
<keyword evidence="2 3" id="KW-0040">ANK repeat</keyword>
<dbReference type="Proteomes" id="UP000485058">
    <property type="component" value="Unassembled WGS sequence"/>
</dbReference>